<comment type="catalytic activity">
    <reaction evidence="7 8">
        <text>(2S,6S)-2,6-diaminopimelate = meso-2,6-diaminopimelate</text>
        <dbReference type="Rhea" id="RHEA:15393"/>
        <dbReference type="ChEBI" id="CHEBI:57609"/>
        <dbReference type="ChEBI" id="CHEBI:57791"/>
        <dbReference type="EC" id="5.1.1.7"/>
    </reaction>
</comment>
<comment type="similarity">
    <text evidence="2 8">Belongs to the diaminopimelate epimerase family.</text>
</comment>
<evidence type="ECO:0000313" key="10">
    <source>
        <dbReference type="EMBL" id="BCD45513.1"/>
    </source>
</evidence>
<evidence type="ECO:0000313" key="13">
    <source>
        <dbReference type="Proteomes" id="UP000509742"/>
    </source>
</evidence>
<feature type="binding site" evidence="8">
    <location>
        <begin position="70"/>
        <end position="71"/>
    </location>
    <ligand>
        <name>substrate</name>
    </ligand>
</feature>
<dbReference type="UniPathway" id="UPA00034">
    <property type="reaction ID" value="UER00025"/>
</dbReference>
<dbReference type="GO" id="GO:0009089">
    <property type="term" value="P:lysine biosynthetic process via diaminopimelate"/>
    <property type="evidence" value="ECO:0007669"/>
    <property type="project" value="UniProtKB-UniRule"/>
</dbReference>
<dbReference type="HAMAP" id="MF_00197">
    <property type="entry name" value="DAP_epimerase"/>
    <property type="match status" value="1"/>
</dbReference>
<dbReference type="GeneID" id="56928223"/>
<dbReference type="EMBL" id="AP019774">
    <property type="protein sequence ID" value="BCD70223.1"/>
    <property type="molecule type" value="Genomic_DNA"/>
</dbReference>
<dbReference type="Proteomes" id="UP000317935">
    <property type="component" value="Chromosome"/>
</dbReference>
<dbReference type="Pfam" id="PF01678">
    <property type="entry name" value="DAP_epimerase"/>
    <property type="match status" value="2"/>
</dbReference>
<dbReference type="SUPFAM" id="SSF54506">
    <property type="entry name" value="Diaminopimelate epimerase-like"/>
    <property type="match status" value="2"/>
</dbReference>
<dbReference type="GO" id="GO:0005829">
    <property type="term" value="C:cytosol"/>
    <property type="evidence" value="ECO:0007669"/>
    <property type="project" value="TreeGrafter"/>
</dbReference>
<dbReference type="PROSITE" id="PS01326">
    <property type="entry name" value="DAP_EPIMERASE"/>
    <property type="match status" value="1"/>
</dbReference>
<keyword evidence="6 8" id="KW-0413">Isomerase</keyword>
<name>A0A6J4CZS4_9HELI</name>
<dbReference type="OrthoDB" id="9805408at2"/>
<evidence type="ECO:0000256" key="9">
    <source>
        <dbReference type="PROSITE-ProRule" id="PRU10125"/>
    </source>
</evidence>
<evidence type="ECO:0000256" key="4">
    <source>
        <dbReference type="ARBA" id="ARBA00022605"/>
    </source>
</evidence>
<comment type="pathway">
    <text evidence="1 8">Amino-acid biosynthesis; L-lysine biosynthesis via DAP pathway; DL-2,6-diaminopimelate from LL-2,6-diaminopimelate: step 1/1.</text>
</comment>
<keyword evidence="13" id="KW-1185">Reference proteome</keyword>
<comment type="subcellular location">
    <subcellularLocation>
        <location evidence="8">Cytoplasm</location>
    </subcellularLocation>
</comment>
<feature type="active site" description="Proton acceptor" evidence="8">
    <location>
        <position position="199"/>
    </location>
</feature>
<dbReference type="NCBIfam" id="TIGR00652">
    <property type="entry name" value="DapF"/>
    <property type="match status" value="1"/>
</dbReference>
<organism evidence="11 12">
    <name type="scientific">Helicobacter suis</name>
    <dbReference type="NCBI Taxonomy" id="104628"/>
    <lineage>
        <taxon>Bacteria</taxon>
        <taxon>Pseudomonadati</taxon>
        <taxon>Campylobacterota</taxon>
        <taxon>Epsilonproteobacteria</taxon>
        <taxon>Campylobacterales</taxon>
        <taxon>Helicobacteraceae</taxon>
        <taxon>Helicobacter</taxon>
    </lineage>
</organism>
<feature type="active site" description="Proton donor" evidence="8">
    <location>
        <position position="69"/>
    </location>
</feature>
<dbReference type="Gene3D" id="3.10.310.10">
    <property type="entry name" value="Diaminopimelate Epimerase, Chain A, domain 1"/>
    <property type="match status" value="2"/>
</dbReference>
<proteinExistence type="inferred from homology"/>
<gene>
    <name evidence="8 11" type="primary">dapF</name>
    <name evidence="10" type="ORF">NHP190020_05520</name>
    <name evidence="11" type="ORF">SNTW_08680</name>
</gene>
<keyword evidence="4 8" id="KW-0028">Amino-acid biosynthesis</keyword>
<evidence type="ECO:0000256" key="7">
    <source>
        <dbReference type="ARBA" id="ARBA00051712"/>
    </source>
</evidence>
<evidence type="ECO:0000256" key="2">
    <source>
        <dbReference type="ARBA" id="ARBA00010219"/>
    </source>
</evidence>
<feature type="site" description="Could be important to modulate the pK values of the two catalytic cysteine residues" evidence="8">
    <location>
        <position position="189"/>
    </location>
</feature>
<feature type="binding site" evidence="8">
    <location>
        <position position="60"/>
    </location>
    <ligand>
        <name>substrate</name>
    </ligand>
</feature>
<feature type="binding site" evidence="8">
    <location>
        <begin position="200"/>
        <end position="201"/>
    </location>
    <ligand>
        <name>substrate</name>
    </ligand>
</feature>
<feature type="site" description="Could be important to modulate the pK values of the two catalytic cysteine residues" evidence="8">
    <location>
        <position position="142"/>
    </location>
</feature>
<keyword evidence="5 8" id="KW-0457">Lysine biosynthesis</keyword>
<evidence type="ECO:0000256" key="1">
    <source>
        <dbReference type="ARBA" id="ARBA00005196"/>
    </source>
</evidence>
<dbReference type="PANTHER" id="PTHR31689">
    <property type="entry name" value="DIAMINOPIMELATE EPIMERASE, CHLOROPLASTIC"/>
    <property type="match status" value="1"/>
</dbReference>
<feature type="binding site" evidence="8">
    <location>
        <position position="171"/>
    </location>
    <ligand>
        <name>substrate</name>
    </ligand>
</feature>
<dbReference type="GO" id="GO:0008837">
    <property type="term" value="F:diaminopimelate epimerase activity"/>
    <property type="evidence" value="ECO:0007669"/>
    <property type="project" value="UniProtKB-UniRule"/>
</dbReference>
<comment type="subunit">
    <text evidence="8">Homodimer.</text>
</comment>
<reference evidence="10 13" key="2">
    <citation type="submission" date="2020-04" db="EMBL/GenBank/DDBJ databases">
        <title>Genomic analysis of gastric non-Helicobacter pylori Helicobacters isolated in Japan.</title>
        <authorList>
            <person name="Suzuki M."/>
            <person name="Rimbara E."/>
        </authorList>
    </citation>
    <scope>NUCLEOTIDE SEQUENCE [LARGE SCALE GENOMIC DNA]</scope>
    <source>
        <strain evidence="10 13">NHP19-0020</strain>
    </source>
</reference>
<dbReference type="AlphaFoldDB" id="A0A6J4CZS4"/>
<feature type="binding site" evidence="8">
    <location>
        <begin position="189"/>
        <end position="190"/>
    </location>
    <ligand>
        <name>substrate</name>
    </ligand>
</feature>
<dbReference type="EMBL" id="AP023036">
    <property type="protein sequence ID" value="BCD45513.1"/>
    <property type="molecule type" value="Genomic_DNA"/>
</dbReference>
<protein>
    <recommendedName>
        <fullName evidence="3 8">Diaminopimelate epimerase</fullName>
        <shortName evidence="8">DAP epimerase</shortName>
        <ecNumber evidence="3 8">5.1.1.7</ecNumber>
    </recommendedName>
    <alternativeName>
        <fullName evidence="8">PLP-independent amino acid racemase</fullName>
    </alternativeName>
</protein>
<dbReference type="InterPro" id="IPR001653">
    <property type="entry name" value="DAP_epimerase_DapF"/>
</dbReference>
<dbReference type="Proteomes" id="UP000509742">
    <property type="component" value="Chromosome"/>
</dbReference>
<evidence type="ECO:0000256" key="6">
    <source>
        <dbReference type="ARBA" id="ARBA00023235"/>
    </source>
</evidence>
<dbReference type="RefSeq" id="WP_006563866.1">
    <property type="nucleotide sequence ID" value="NZ_AP019774.1"/>
</dbReference>
<feature type="active site" evidence="9">
    <location>
        <position position="69"/>
    </location>
</feature>
<dbReference type="InterPro" id="IPR018510">
    <property type="entry name" value="DAP_epimerase_AS"/>
</dbReference>
<evidence type="ECO:0000313" key="12">
    <source>
        <dbReference type="Proteomes" id="UP000317935"/>
    </source>
</evidence>
<evidence type="ECO:0000256" key="5">
    <source>
        <dbReference type="ARBA" id="ARBA00023154"/>
    </source>
</evidence>
<comment type="function">
    <text evidence="8">Catalyzes the stereoinversion of LL-2,6-diaminopimelate (L,L-DAP) to meso-diaminopimelate (meso-DAP), a precursor of L-lysine and an essential component of the bacterial peptidoglycan.</text>
</comment>
<evidence type="ECO:0000313" key="11">
    <source>
        <dbReference type="EMBL" id="BCD70223.1"/>
    </source>
</evidence>
<evidence type="ECO:0000256" key="3">
    <source>
        <dbReference type="ARBA" id="ARBA00013080"/>
    </source>
</evidence>
<sequence>MHLYKYCASGNDFLITSQFKSGDYSALAKQLCHRHYGFGADGLVVLLPHHELAYTWEFYNADGSEAEMCGNASRCAGFYAYKQGLAPCQHAFLSKAGIIRVEVQSLGQTSALVESNLGVPKWLQTLNLEGKTWYLLDTGVPHLVYFVPSLKQIPSTKIALMQTLRERFNANVNIACIIDDHTIQLATYERGVEDITLACGTGMAAVFMAAYQEHHLMPQATLIPPSQEKLSLCLKDNEVYFKGMVEYVGMVLEA</sequence>
<comment type="caution">
    <text evidence="8">Lacks conserved residue(s) required for the propagation of feature annotation.</text>
</comment>
<accession>A0A6J4CZS4</accession>
<evidence type="ECO:0000256" key="8">
    <source>
        <dbReference type="HAMAP-Rule" id="MF_00197"/>
    </source>
</evidence>
<dbReference type="EC" id="5.1.1.7" evidence="3 8"/>
<dbReference type="PANTHER" id="PTHR31689:SF0">
    <property type="entry name" value="DIAMINOPIMELATE EPIMERASE"/>
    <property type="match status" value="1"/>
</dbReference>
<keyword evidence="8" id="KW-0963">Cytoplasm</keyword>
<reference evidence="11 12" key="1">
    <citation type="submission" date="2019-06" db="EMBL/GenBank/DDBJ databases">
        <title>Complete genome sequence of Helicobacter suis SNTW101c.</title>
        <authorList>
            <person name="Rimbara E."/>
            <person name="Suzuki M."/>
            <person name="Matsui H."/>
            <person name="Nakamura M."/>
            <person name="Mori S."/>
            <person name="Shibayama K."/>
        </authorList>
    </citation>
    <scope>NUCLEOTIDE SEQUENCE [LARGE SCALE GENOMIC DNA]</scope>
    <source>
        <strain evidence="11 12">SNTW101c</strain>
    </source>
</reference>
<feature type="binding site" evidence="8">
    <location>
        <position position="11"/>
    </location>
    <ligand>
        <name>substrate</name>
    </ligand>
</feature>